<dbReference type="PRINTS" id="PR00411">
    <property type="entry name" value="PNDRDTASEI"/>
</dbReference>
<gene>
    <name evidence="3" type="ORF">QQX98_002066</name>
</gene>
<feature type="compositionally biased region" description="Low complexity" evidence="1">
    <location>
        <begin position="139"/>
        <end position="158"/>
    </location>
</feature>
<dbReference type="Pfam" id="PF07992">
    <property type="entry name" value="Pyr_redox_2"/>
    <property type="match status" value="1"/>
</dbReference>
<feature type="compositionally biased region" description="Polar residues" evidence="1">
    <location>
        <begin position="121"/>
        <end position="138"/>
    </location>
</feature>
<keyword evidence="4" id="KW-1185">Reference proteome</keyword>
<dbReference type="Proteomes" id="UP001498476">
    <property type="component" value="Unassembled WGS sequence"/>
</dbReference>
<evidence type="ECO:0000313" key="4">
    <source>
        <dbReference type="Proteomes" id="UP001498476"/>
    </source>
</evidence>
<feature type="region of interest" description="Disordered" evidence="1">
    <location>
        <begin position="201"/>
        <end position="231"/>
    </location>
</feature>
<name>A0ABR1HKG0_9HYPO</name>
<evidence type="ECO:0000256" key="1">
    <source>
        <dbReference type="SAM" id="MobiDB-lite"/>
    </source>
</evidence>
<dbReference type="InterPro" id="IPR036188">
    <property type="entry name" value="FAD/NAD-bd_sf"/>
</dbReference>
<evidence type="ECO:0000313" key="3">
    <source>
        <dbReference type="EMBL" id="KAK7421599.1"/>
    </source>
</evidence>
<evidence type="ECO:0000259" key="2">
    <source>
        <dbReference type="Pfam" id="PF07992"/>
    </source>
</evidence>
<protein>
    <recommendedName>
        <fullName evidence="2">FAD/NAD(P)-binding domain-containing protein</fullName>
    </recommendedName>
</protein>
<sequence>MTLQWDGDLCCDDSLVTVQLHAELTCSHLSDLLLAKNFESSIVTCISATEPLDDTIAAPDEEEPPLLDTTTPKCHELACRIGVDSCSFDRLEAGVEYFAVMFKPSDRDSIALASSSCVATMPVSQPQSPTTEQATPNGTPTHSVPSTPTRTSSSSLSSLDIAREAAKTDLDEDNEDMIGRSYTPGRALSTLDILEVRDCRVSPTTKSPTPTKTELGDKFGPPYIRTPARHPTGDIKGLGVTGKLHSESAILGFLSILIDKIKKSYQITINMVGPLKNVVVLGGSYVGLAAIKELTTTLPKTHRVLLVEPHSHFHHLFAFPRFAILPSHEHKAFIPYSGAFSSAPDPTQHSVVRARALSLASDHVVLDRDWQGSNKLPFEYCVVTTGTCLPAPGSMEHDEKASSIDYFKVYQQGVKTAKSIVIVGGGAVGVQMATDLKEIYPEKSVTLVHSRDRLMPLYHPKMDEIIRERFTELGVSIITGTRAVVPPAGFPNDGTDFELELKDGRKVPTDLVITATGQIPNNQFLETLEPTAGTSLLNPTNGFIKVLPTLQFQDPKYPNLFAAGDIADSGAHKAARPGAGQAKVVADNILAMIAGRQPIEKIVVSPPAIHLSLGLTKNMIFRNPDTKSGATEPVINMKDDGEADMGISRVWERRGVKVNRAEEYHL</sequence>
<dbReference type="EMBL" id="JAZAVJ010000021">
    <property type="protein sequence ID" value="KAK7421599.1"/>
    <property type="molecule type" value="Genomic_DNA"/>
</dbReference>
<dbReference type="Gene3D" id="3.50.50.100">
    <property type="match status" value="1"/>
</dbReference>
<feature type="compositionally biased region" description="Low complexity" evidence="1">
    <location>
        <begin position="202"/>
        <end position="213"/>
    </location>
</feature>
<reference evidence="3 4" key="1">
    <citation type="journal article" date="2025" name="Microbiol. Resour. Announc.">
        <title>Draft genome sequences for Neonectria magnoliae and Neonectria punicea, canker pathogens of Liriodendron tulipifera and Acer saccharum in West Virginia.</title>
        <authorList>
            <person name="Petronek H.M."/>
            <person name="Kasson M.T."/>
            <person name="Metheny A.M."/>
            <person name="Stauder C.M."/>
            <person name="Lovett B."/>
            <person name="Lynch S.C."/>
            <person name="Garnas J.R."/>
            <person name="Kasson L.R."/>
            <person name="Stajich J.E."/>
        </authorList>
    </citation>
    <scope>NUCLEOTIDE SEQUENCE [LARGE SCALE GENOMIC DNA]</scope>
    <source>
        <strain evidence="3 4">NRRL 64653</strain>
    </source>
</reference>
<dbReference type="InterPro" id="IPR023753">
    <property type="entry name" value="FAD/NAD-binding_dom"/>
</dbReference>
<proteinExistence type="predicted"/>
<dbReference type="SUPFAM" id="SSF51905">
    <property type="entry name" value="FAD/NAD(P)-binding domain"/>
    <property type="match status" value="1"/>
</dbReference>
<feature type="region of interest" description="Disordered" evidence="1">
    <location>
        <begin position="121"/>
        <end position="159"/>
    </location>
</feature>
<organism evidence="3 4">
    <name type="scientific">Neonectria punicea</name>
    <dbReference type="NCBI Taxonomy" id="979145"/>
    <lineage>
        <taxon>Eukaryota</taxon>
        <taxon>Fungi</taxon>
        <taxon>Dikarya</taxon>
        <taxon>Ascomycota</taxon>
        <taxon>Pezizomycotina</taxon>
        <taxon>Sordariomycetes</taxon>
        <taxon>Hypocreomycetidae</taxon>
        <taxon>Hypocreales</taxon>
        <taxon>Nectriaceae</taxon>
        <taxon>Neonectria</taxon>
    </lineage>
</organism>
<feature type="domain" description="FAD/NAD(P)-binding" evidence="2">
    <location>
        <begin position="277"/>
        <end position="569"/>
    </location>
</feature>
<comment type="caution">
    <text evidence="3">The sequence shown here is derived from an EMBL/GenBank/DDBJ whole genome shotgun (WGS) entry which is preliminary data.</text>
</comment>
<dbReference type="PANTHER" id="PTHR43735">
    <property type="entry name" value="APOPTOSIS-INDUCING FACTOR 1"/>
    <property type="match status" value="1"/>
</dbReference>
<dbReference type="PANTHER" id="PTHR43735:SF11">
    <property type="entry name" value="HYPOTHETICAL OXIDOREDUCTASE (EUROFUNG)"/>
    <property type="match status" value="1"/>
</dbReference>
<accession>A0ABR1HKG0</accession>
<dbReference type="PRINTS" id="PR00368">
    <property type="entry name" value="FADPNR"/>
</dbReference>